<dbReference type="InterPro" id="IPR014490">
    <property type="entry name" value="Dps-like"/>
</dbReference>
<name>A0A1Q6DTP6_METT1</name>
<comment type="subunit">
    <text evidence="3">Homododecamer. The 12 identical subunits form a hollow sphere into which the mineral iron core of up to 300 Fe(3+) can be deposited.</text>
</comment>
<keyword evidence="7" id="KW-1185">Reference proteome</keyword>
<evidence type="ECO:0000256" key="2">
    <source>
        <dbReference type="ARBA" id="ARBA00023004"/>
    </source>
</evidence>
<keyword evidence="3" id="KW-0560">Oxidoreductase</keyword>
<dbReference type="PIRSF" id="PIRSF018063">
    <property type="entry name" value="Ferrtn_UCP018063"/>
    <property type="match status" value="1"/>
</dbReference>
<evidence type="ECO:0000313" key="6">
    <source>
        <dbReference type="EMBL" id="OKY77750.1"/>
    </source>
</evidence>
<evidence type="ECO:0000256" key="3">
    <source>
        <dbReference type="PIRNR" id="PIRNR018063"/>
    </source>
</evidence>
<dbReference type="InterPro" id="IPR008331">
    <property type="entry name" value="Ferritin_DPS_dom"/>
</dbReference>
<dbReference type="Gene3D" id="1.20.1260.10">
    <property type="match status" value="1"/>
</dbReference>
<feature type="binding site" evidence="4">
    <location>
        <position position="144"/>
    </location>
    <ligand>
        <name>Fe cation</name>
        <dbReference type="ChEBI" id="CHEBI:24875"/>
    </ligand>
</feature>
<accession>A0A1Q6DTP6</accession>
<comment type="caution">
    <text evidence="6">The sequence shown here is derived from an EMBL/GenBank/DDBJ whole genome shotgun (WGS) entry which is preliminary data.</text>
</comment>
<evidence type="ECO:0000256" key="4">
    <source>
        <dbReference type="PIRSR" id="PIRSR018063-50"/>
    </source>
</evidence>
<comment type="catalytic activity">
    <reaction evidence="3">
        <text>2 Fe(2+) + H2O2 + 2 H(+) = 2 Fe(3+) + 2 H2O</text>
        <dbReference type="Rhea" id="RHEA:48712"/>
        <dbReference type="ChEBI" id="CHEBI:15377"/>
        <dbReference type="ChEBI" id="CHEBI:15378"/>
        <dbReference type="ChEBI" id="CHEBI:16240"/>
        <dbReference type="ChEBI" id="CHEBI:29033"/>
        <dbReference type="ChEBI" id="CHEBI:29034"/>
    </reaction>
</comment>
<dbReference type="SUPFAM" id="SSF47240">
    <property type="entry name" value="Ferritin-like"/>
    <property type="match status" value="1"/>
</dbReference>
<feature type="binding site" evidence="4">
    <location>
        <position position="63"/>
    </location>
    <ligand>
        <name>Fe cation</name>
        <dbReference type="ChEBI" id="CHEBI:24875"/>
    </ligand>
</feature>
<dbReference type="GO" id="GO:0004322">
    <property type="term" value="F:ferroxidase activity"/>
    <property type="evidence" value="ECO:0007669"/>
    <property type="project" value="TreeGrafter"/>
</dbReference>
<keyword evidence="1 3" id="KW-0409">Iron storage</keyword>
<feature type="binding site" evidence="4">
    <location>
        <position position="27"/>
    </location>
    <ligand>
        <name>Fe cation</name>
        <dbReference type="ChEBI" id="CHEBI:24875"/>
    </ligand>
</feature>
<feature type="domain" description="Ferritin-like diiron" evidence="5">
    <location>
        <begin position="10"/>
        <end position="162"/>
    </location>
</feature>
<comment type="similarity">
    <text evidence="3">Belongs to the Dps family.</text>
</comment>
<dbReference type="PANTHER" id="PTHR30295:SF1">
    <property type="entry name" value="DNA PROTECTION DURING STARVATION PROTEIN"/>
    <property type="match status" value="1"/>
</dbReference>
<comment type="function">
    <text evidence="3">Protects DNA from oxidative damage by sequestering intracellular Fe2+ ion and storing it in the form of Fe3+ oxyhydroxide mineral. One hydrogen peroxide oxidizes two Fe2+ ions, which prevents hydroxyl radical production by the Fenton reaction.</text>
</comment>
<keyword evidence="2 3" id="KW-0408">Iron</keyword>
<sequence length="168" mass="19401">MVRKSREIVDLDVDELIDDLNKALADEWLAFYQYWVGAKVIEGPMRVIVEPELKEHAEEELEHAEKLADRISQLGGDPLLEPSKWFEETNCGYSAPEDSHVRPILEQNIEGERCAIDTYKELIDKVKGKDEVTRALLLDILKDELEHEEELADFKDDMNMMGYTHGNK</sequence>
<feature type="binding site" evidence="4">
    <location>
        <position position="112"/>
    </location>
    <ligand>
        <name>Fe cation</name>
        <dbReference type="ChEBI" id="CHEBI:24875"/>
    </ligand>
</feature>
<dbReference type="InParanoid" id="A0A1Q6DTP6"/>
<dbReference type="GO" id="GO:0009295">
    <property type="term" value="C:nucleoid"/>
    <property type="evidence" value="ECO:0007669"/>
    <property type="project" value="UniProtKB-SubCell"/>
</dbReference>
<evidence type="ECO:0000313" key="7">
    <source>
        <dbReference type="Proteomes" id="UP000185744"/>
    </source>
</evidence>
<evidence type="ECO:0000256" key="1">
    <source>
        <dbReference type="ARBA" id="ARBA00022434"/>
    </source>
</evidence>
<dbReference type="Pfam" id="PF00210">
    <property type="entry name" value="Ferritin"/>
    <property type="match status" value="1"/>
</dbReference>
<protein>
    <recommendedName>
        <fullName evidence="3">DNA protection during starvation protein</fullName>
        <ecNumber evidence="3">1.16.-.-</ecNumber>
    </recommendedName>
</protein>
<organism evidence="6 7">
    <name type="scientific">Methanohalarchaeum thermophilum</name>
    <dbReference type="NCBI Taxonomy" id="1903181"/>
    <lineage>
        <taxon>Archaea</taxon>
        <taxon>Methanobacteriati</taxon>
        <taxon>Methanobacteriota</taxon>
        <taxon>Methanonatronarchaeia</taxon>
        <taxon>Methanonatronarchaeales</taxon>
        <taxon>Methanonatronarchaeaceae</taxon>
        <taxon>Candidatus Methanohalarchaeum</taxon>
    </lineage>
</organism>
<dbReference type="GO" id="GO:0020037">
    <property type="term" value="F:heme binding"/>
    <property type="evidence" value="ECO:0007669"/>
    <property type="project" value="TreeGrafter"/>
</dbReference>
<keyword evidence="3 4" id="KW-0479">Metal-binding</keyword>
<dbReference type="AlphaFoldDB" id="A0A1Q6DTP6"/>
<reference evidence="6" key="1">
    <citation type="submission" date="2016-12" db="EMBL/GenBank/DDBJ databases">
        <title>Discovery of methanogenic haloarchaea.</title>
        <authorList>
            <person name="Sorokin D.Y."/>
            <person name="Makarova K.S."/>
            <person name="Abbas B."/>
            <person name="Ferrer M."/>
            <person name="Golyshin P.N."/>
        </authorList>
    </citation>
    <scope>NUCLEOTIDE SEQUENCE [LARGE SCALE GENOMIC DNA]</scope>
    <source>
        <strain evidence="6">HMET1</strain>
    </source>
</reference>
<feature type="binding site" evidence="4">
    <location>
        <position position="147"/>
    </location>
    <ligand>
        <name>Fe cation</name>
        <dbReference type="ChEBI" id="CHEBI:24875"/>
    </ligand>
</feature>
<proteinExistence type="inferred from homology"/>
<dbReference type="EC" id="1.16.-.-" evidence="3"/>
<dbReference type="InterPro" id="IPR009078">
    <property type="entry name" value="Ferritin-like_SF"/>
</dbReference>
<keyword evidence="3" id="KW-0963">Cytoplasm</keyword>
<dbReference type="EMBL" id="MSDW01000001">
    <property type="protein sequence ID" value="OKY77750.1"/>
    <property type="molecule type" value="Genomic_DNA"/>
</dbReference>
<comment type="subcellular location">
    <subcellularLocation>
        <location evidence="3">Cytoplasm</location>
        <location evidence="3">Nucleoid</location>
    </subcellularLocation>
</comment>
<dbReference type="PANTHER" id="PTHR30295">
    <property type="entry name" value="BACTERIOFERRITIN"/>
    <property type="match status" value="1"/>
</dbReference>
<evidence type="ECO:0000259" key="5">
    <source>
        <dbReference type="PROSITE" id="PS50905"/>
    </source>
</evidence>
<dbReference type="InterPro" id="IPR012347">
    <property type="entry name" value="Ferritin-like"/>
</dbReference>
<dbReference type="Proteomes" id="UP000185744">
    <property type="component" value="Unassembled WGS sequence"/>
</dbReference>
<dbReference type="InterPro" id="IPR009040">
    <property type="entry name" value="Ferritin-like_diiron"/>
</dbReference>
<dbReference type="PROSITE" id="PS50905">
    <property type="entry name" value="FERRITIN_LIKE"/>
    <property type="match status" value="1"/>
</dbReference>
<dbReference type="GO" id="GO:0006879">
    <property type="term" value="P:intracellular iron ion homeostasis"/>
    <property type="evidence" value="ECO:0007669"/>
    <property type="project" value="UniProtKB-KW"/>
</dbReference>
<dbReference type="GO" id="GO:0008199">
    <property type="term" value="F:ferric iron binding"/>
    <property type="evidence" value="ECO:0007669"/>
    <property type="project" value="UniProtKB-UniRule"/>
</dbReference>
<dbReference type="GO" id="GO:0005829">
    <property type="term" value="C:cytosol"/>
    <property type="evidence" value="ECO:0007669"/>
    <property type="project" value="TreeGrafter"/>
</dbReference>
<dbReference type="STRING" id="1903181.BTN85_0219"/>
<gene>
    <name evidence="6" type="ORF">BTN85_0219</name>
</gene>